<evidence type="ECO:0000256" key="6">
    <source>
        <dbReference type="SAM" id="Phobius"/>
    </source>
</evidence>
<accession>A0ABV6RYI2</accession>
<name>A0ABV6RYI2_9GAMM</name>
<keyword evidence="9" id="KW-1185">Reference proteome</keyword>
<organism evidence="8 9">
    <name type="scientific">Lysobacter korlensis</name>
    <dbReference type="NCBI Taxonomy" id="553636"/>
    <lineage>
        <taxon>Bacteria</taxon>
        <taxon>Pseudomonadati</taxon>
        <taxon>Pseudomonadota</taxon>
        <taxon>Gammaproteobacteria</taxon>
        <taxon>Lysobacterales</taxon>
        <taxon>Lysobacteraceae</taxon>
        <taxon>Lysobacter</taxon>
    </lineage>
</organism>
<gene>
    <name evidence="8" type="ORF">ACFFGH_29760</name>
</gene>
<evidence type="ECO:0000259" key="7">
    <source>
        <dbReference type="Pfam" id="PF04138"/>
    </source>
</evidence>
<comment type="subcellular location">
    <subcellularLocation>
        <location evidence="1">Membrane</location>
        <topology evidence="1">Multi-pass membrane protein</topology>
    </subcellularLocation>
</comment>
<dbReference type="InterPro" id="IPR051401">
    <property type="entry name" value="GtrA_CellWall_Glycosyl"/>
</dbReference>
<feature type="transmembrane region" description="Helical" evidence="6">
    <location>
        <begin position="82"/>
        <end position="102"/>
    </location>
</feature>
<keyword evidence="4 6" id="KW-1133">Transmembrane helix</keyword>
<evidence type="ECO:0000256" key="4">
    <source>
        <dbReference type="ARBA" id="ARBA00022989"/>
    </source>
</evidence>
<evidence type="ECO:0000256" key="2">
    <source>
        <dbReference type="ARBA" id="ARBA00009399"/>
    </source>
</evidence>
<feature type="transmembrane region" description="Helical" evidence="6">
    <location>
        <begin position="12"/>
        <end position="32"/>
    </location>
</feature>
<feature type="transmembrane region" description="Helical" evidence="6">
    <location>
        <begin position="114"/>
        <end position="135"/>
    </location>
</feature>
<sequence>MRPLLTQLTRFGMVGAVGLVLDVAIFNALRLTVLSPEELHEGPVVAKVISTAVAIAANWVGNRYWTFGSSRRTAAVREGLEFLAVSLGGMLIGLSCLWLSHYVLGFTSLLADNIATNVVGLALGTAFRFTLYKWWVFAPHRSAPRDRSAVLPGRGAVAES</sequence>
<reference evidence="8 9" key="1">
    <citation type="submission" date="2024-09" db="EMBL/GenBank/DDBJ databases">
        <authorList>
            <person name="Sun Q."/>
            <person name="Mori K."/>
        </authorList>
    </citation>
    <scope>NUCLEOTIDE SEQUENCE [LARGE SCALE GENOMIC DNA]</scope>
    <source>
        <strain evidence="8 9">KCTC 23076</strain>
    </source>
</reference>
<dbReference type="Proteomes" id="UP001589896">
    <property type="component" value="Unassembled WGS sequence"/>
</dbReference>
<proteinExistence type="inferred from homology"/>
<evidence type="ECO:0000256" key="1">
    <source>
        <dbReference type="ARBA" id="ARBA00004141"/>
    </source>
</evidence>
<evidence type="ECO:0000313" key="8">
    <source>
        <dbReference type="EMBL" id="MFC0682039.1"/>
    </source>
</evidence>
<evidence type="ECO:0000256" key="5">
    <source>
        <dbReference type="ARBA" id="ARBA00023136"/>
    </source>
</evidence>
<dbReference type="InterPro" id="IPR007267">
    <property type="entry name" value="GtrA_DPMS_TM"/>
</dbReference>
<feature type="transmembrane region" description="Helical" evidence="6">
    <location>
        <begin position="44"/>
        <end position="61"/>
    </location>
</feature>
<feature type="domain" description="GtrA/DPMS transmembrane" evidence="7">
    <location>
        <begin position="10"/>
        <end position="137"/>
    </location>
</feature>
<dbReference type="RefSeq" id="WP_386675683.1">
    <property type="nucleotide sequence ID" value="NZ_JBHLTG010000010.1"/>
</dbReference>
<evidence type="ECO:0000256" key="3">
    <source>
        <dbReference type="ARBA" id="ARBA00022692"/>
    </source>
</evidence>
<dbReference type="EMBL" id="JBHLTG010000010">
    <property type="protein sequence ID" value="MFC0682039.1"/>
    <property type="molecule type" value="Genomic_DNA"/>
</dbReference>
<evidence type="ECO:0000313" key="9">
    <source>
        <dbReference type="Proteomes" id="UP001589896"/>
    </source>
</evidence>
<comment type="similarity">
    <text evidence="2">Belongs to the GtrA family.</text>
</comment>
<keyword evidence="5 6" id="KW-0472">Membrane</keyword>
<dbReference type="PANTHER" id="PTHR38459:SF1">
    <property type="entry name" value="PROPHAGE BACTOPRENOL-LINKED GLUCOSE TRANSLOCASE HOMOLOG"/>
    <property type="match status" value="1"/>
</dbReference>
<dbReference type="PANTHER" id="PTHR38459">
    <property type="entry name" value="PROPHAGE BACTOPRENOL-LINKED GLUCOSE TRANSLOCASE HOMOLOG"/>
    <property type="match status" value="1"/>
</dbReference>
<comment type="caution">
    <text evidence="8">The sequence shown here is derived from an EMBL/GenBank/DDBJ whole genome shotgun (WGS) entry which is preliminary data.</text>
</comment>
<keyword evidence="3 6" id="KW-0812">Transmembrane</keyword>
<dbReference type="Pfam" id="PF04138">
    <property type="entry name" value="GtrA_DPMS_TM"/>
    <property type="match status" value="1"/>
</dbReference>
<protein>
    <submittedName>
        <fullName evidence="8">GtrA family protein</fullName>
    </submittedName>
</protein>